<feature type="coiled-coil region" evidence="4">
    <location>
        <begin position="381"/>
        <end position="408"/>
    </location>
</feature>
<dbReference type="SUPFAM" id="SSF52540">
    <property type="entry name" value="P-loop containing nucleoside triphosphate hydrolases"/>
    <property type="match status" value="1"/>
</dbReference>
<feature type="coiled-coil region" evidence="4">
    <location>
        <begin position="535"/>
        <end position="630"/>
    </location>
</feature>
<organism evidence="6">
    <name type="scientific">[Clostridium] nexile</name>
    <dbReference type="NCBI Taxonomy" id="29361"/>
    <lineage>
        <taxon>Bacteria</taxon>
        <taxon>Bacillati</taxon>
        <taxon>Bacillota</taxon>
        <taxon>Clostridia</taxon>
        <taxon>Lachnospirales</taxon>
        <taxon>Lachnospiraceae</taxon>
        <taxon>Tyzzerella</taxon>
    </lineage>
</organism>
<feature type="coiled-coil region" evidence="4">
    <location>
        <begin position="768"/>
        <end position="847"/>
    </location>
</feature>
<dbReference type="GO" id="GO:0006302">
    <property type="term" value="P:double-strand break repair"/>
    <property type="evidence" value="ECO:0007669"/>
    <property type="project" value="InterPro"/>
</dbReference>
<dbReference type="PANTHER" id="PTHR32114:SF2">
    <property type="entry name" value="ABC TRANSPORTER ABCH.3"/>
    <property type="match status" value="1"/>
</dbReference>
<dbReference type="Gene3D" id="3.40.50.300">
    <property type="entry name" value="P-loop containing nucleotide triphosphate hydrolases"/>
    <property type="match status" value="2"/>
</dbReference>
<comment type="subunit">
    <text evidence="2">Heterodimer of SbcC and SbcD.</text>
</comment>
<feature type="coiled-coil region" evidence="4">
    <location>
        <begin position="206"/>
        <end position="325"/>
    </location>
</feature>
<gene>
    <name evidence="6" type="primary">sbcC</name>
    <name evidence="6" type="ORF">CNLFYP112_02762</name>
</gene>
<evidence type="ECO:0000256" key="1">
    <source>
        <dbReference type="ARBA" id="ARBA00006930"/>
    </source>
</evidence>
<evidence type="ECO:0000256" key="2">
    <source>
        <dbReference type="ARBA" id="ARBA00011322"/>
    </source>
</evidence>
<evidence type="ECO:0000256" key="4">
    <source>
        <dbReference type="SAM" id="Coils"/>
    </source>
</evidence>
<keyword evidence="4" id="KW-0175">Coiled coil</keyword>
<accession>A0A6N2VIL9</accession>
<name>A0A6N2VIL9_9FIRM</name>
<evidence type="ECO:0000256" key="3">
    <source>
        <dbReference type="ARBA" id="ARBA00013368"/>
    </source>
</evidence>
<feature type="coiled-coil region" evidence="4">
    <location>
        <begin position="439"/>
        <end position="487"/>
    </location>
</feature>
<comment type="similarity">
    <text evidence="1">Belongs to the SMC family. SbcC subfamily.</text>
</comment>
<feature type="domain" description="Rad50/SbcC-type AAA" evidence="5">
    <location>
        <begin position="5"/>
        <end position="260"/>
    </location>
</feature>
<dbReference type="GO" id="GO:0016887">
    <property type="term" value="F:ATP hydrolysis activity"/>
    <property type="evidence" value="ECO:0007669"/>
    <property type="project" value="InterPro"/>
</dbReference>
<dbReference type="PANTHER" id="PTHR32114">
    <property type="entry name" value="ABC TRANSPORTER ABCH.3"/>
    <property type="match status" value="1"/>
</dbReference>
<feature type="coiled-coil region" evidence="4">
    <location>
        <begin position="687"/>
        <end position="721"/>
    </location>
</feature>
<dbReference type="InterPro" id="IPR027417">
    <property type="entry name" value="P-loop_NTPase"/>
</dbReference>
<reference evidence="6" key="1">
    <citation type="submission" date="2019-11" db="EMBL/GenBank/DDBJ databases">
        <authorList>
            <person name="Feng L."/>
        </authorList>
    </citation>
    <scope>NUCLEOTIDE SEQUENCE</scope>
    <source>
        <strain evidence="6">CnexileLFYP112</strain>
    </source>
</reference>
<protein>
    <recommendedName>
        <fullName evidence="3">Nuclease SbcCD subunit C</fullName>
    </recommendedName>
</protein>
<dbReference type="InterPro" id="IPR038729">
    <property type="entry name" value="Rad50/SbcC_AAA"/>
</dbReference>
<evidence type="ECO:0000313" key="6">
    <source>
        <dbReference type="EMBL" id="VYT30375.1"/>
    </source>
</evidence>
<sequence>MRPIKLKIKGLNSFVEEQTIDFEKLTKQGFFGIFGPTGSGKSTILDGMILALYGMKAMSRGTNEFVNKNCKSAQVSYEFQITAAQVKRYRVEREFKAGEKGTKSGKCRLLDVTDGETVLEESVTGVDRACVEIIGLTADDFMRTVVLPQGKFSEFLKVSGKDRREILERLFRLEEYGVRLEERIASAIKKEQSEHTRLCGQAEVYGDCSEEELRDARERKDNYQTEIELLEKALRERRKEAEIYKEIWNLQEEQQLLKQKEKMLFEKEQIIEEKKRSLTLSDKAGHVMPILRSVTELEDKETELLQKLEQETARYEKRKEDVKVRKEHFSKLETEKESKESGLLSSIERAKEALKDYRELPQLQKEQNCSEALWNESRTQEQSLKEKVQKTQLKKESQTEELRKTEEMLSRCMITSEYREALEQFTLRYNELTGILRERKEKEQKTDQKKAQLQVQKQEIVALKEKMTVLEKQLELWKEEEAEFNKDMEQTQILNLRKKLKRGEPCPVCGSRHFVYEENDGGEEKGQESVDLEKLETLRKQIEDRESVYKAAEQEYQVKQSLLLAAQEECKELEEKTAAIAKEMEEKKNSLQEELLAYGIQSLKAERERVRNLDQERERLEIERNRMYRQQTEVEQILGRAQEEWKDKEQQTRQLEMLLIPLKEKVTQKQEQIRAKIGTETNPEVYLQTLEDSLSNLRKIYQEAKRKKEEAENLLKQSEEVWQILQGTKTGNEEALKNARTYLEEELKQQGFLNREEVRKALLSKECQERYQEEIEEYVRQLQQTQAQIENVEKRLAGRKVEKEIYEEAVTNCEMLDREKREKEEILIATRQEIKRMEEHLKQQSEIRKVISEIEHRLAILEDLRSVTRGKRFVEFLATERLRYISKSASKRLYEITNGNYELEINEDGEFIIRDNKNGGVRRQTATLSGGETFVTSLALALALSAEIQLKGTAPLELFFLDEGFGSLDDMLLDIVMESLEKIHNDHLKVGIISHVESVKARVPIRLMVTPAETGVSGSRVNIEYS</sequence>
<dbReference type="Pfam" id="PF13558">
    <property type="entry name" value="SbcC_Walker_B"/>
    <property type="match status" value="1"/>
</dbReference>
<dbReference type="AlphaFoldDB" id="A0A6N2VIL9"/>
<evidence type="ECO:0000259" key="5">
    <source>
        <dbReference type="Pfam" id="PF13476"/>
    </source>
</evidence>
<proteinExistence type="inferred from homology"/>
<dbReference type="EMBL" id="CACRTG010000028">
    <property type="protein sequence ID" value="VYT30375.1"/>
    <property type="molecule type" value="Genomic_DNA"/>
</dbReference>
<dbReference type="Pfam" id="PF13476">
    <property type="entry name" value="AAA_23"/>
    <property type="match status" value="1"/>
</dbReference>